<gene>
    <name evidence="1" type="ORF">H1P_180017</name>
</gene>
<evidence type="ECO:0000313" key="2">
    <source>
        <dbReference type="Proteomes" id="UP000320055"/>
    </source>
</evidence>
<evidence type="ECO:0000313" key="1">
    <source>
        <dbReference type="EMBL" id="VEP13035.1"/>
    </source>
</evidence>
<sequence length="42" mass="4726">MIKSLKIILLKSTAIINNSLNNKNWNMITLGKFLVLPISLTL</sequence>
<protein>
    <submittedName>
        <fullName evidence="1">Uncharacterized protein</fullName>
    </submittedName>
</protein>
<reference evidence="1 2" key="1">
    <citation type="submission" date="2019-01" db="EMBL/GenBank/DDBJ databases">
        <authorList>
            <person name="Brito A."/>
        </authorList>
    </citation>
    <scope>NUCLEOTIDE SEQUENCE [LARGE SCALE GENOMIC DNA]</scope>
    <source>
        <strain evidence="1">1</strain>
    </source>
</reference>
<dbReference type="Proteomes" id="UP000320055">
    <property type="component" value="Unassembled WGS sequence"/>
</dbReference>
<keyword evidence="2" id="KW-1185">Reference proteome</keyword>
<dbReference type="AlphaFoldDB" id="A0A563VP30"/>
<accession>A0A563VP30</accession>
<dbReference type="EMBL" id="CAACVJ010000090">
    <property type="protein sequence ID" value="VEP13035.1"/>
    <property type="molecule type" value="Genomic_DNA"/>
</dbReference>
<organism evidence="1 2">
    <name type="scientific">Hyella patelloides LEGE 07179</name>
    <dbReference type="NCBI Taxonomy" id="945734"/>
    <lineage>
        <taxon>Bacteria</taxon>
        <taxon>Bacillati</taxon>
        <taxon>Cyanobacteriota</taxon>
        <taxon>Cyanophyceae</taxon>
        <taxon>Pleurocapsales</taxon>
        <taxon>Hyellaceae</taxon>
        <taxon>Hyella</taxon>
    </lineage>
</organism>
<proteinExistence type="predicted"/>
<name>A0A563VP30_9CYAN</name>